<protein>
    <submittedName>
        <fullName evidence="1">Uncharacterized protein</fullName>
    </submittedName>
</protein>
<dbReference type="PATRIC" id="fig|13690.10.peg.5039"/>
<proteinExistence type="predicted"/>
<gene>
    <name evidence="1" type="ORF">CP98_04881</name>
</gene>
<reference evidence="1 2" key="1">
    <citation type="submission" date="2014-03" db="EMBL/GenBank/DDBJ databases">
        <title>Genome sequence of Sphingobium yanoikuyae B1.</title>
        <authorList>
            <person name="Gan H.M."/>
            <person name="Gan H.Y."/>
            <person name="Savka M.A."/>
        </authorList>
    </citation>
    <scope>NUCLEOTIDE SEQUENCE [LARGE SCALE GENOMIC DNA]</scope>
    <source>
        <strain evidence="1 2">B1</strain>
    </source>
</reference>
<dbReference type="Proteomes" id="UP000028534">
    <property type="component" value="Unassembled WGS sequence"/>
</dbReference>
<dbReference type="AlphaFoldDB" id="A0A084E8W6"/>
<comment type="caution">
    <text evidence="1">The sequence shown here is derived from an EMBL/GenBank/DDBJ whole genome shotgun (WGS) entry which is preliminary data.</text>
</comment>
<name>A0A084E8W6_SPHYA</name>
<evidence type="ECO:0000313" key="2">
    <source>
        <dbReference type="Proteomes" id="UP000028534"/>
    </source>
</evidence>
<sequence>MRTLDDLTDAARRIDPTRFSLDDIPALENFVGTPVSTEGAGDDIARVRLNLQAKLNEHYWQYVGRTLIFGTPADFADSLKHERIPTVADYKRKMEMLISSADRIISILGIEETLHEGLSVSGSIPVCHTHGYGIFNVNRNEIIYDEFVKLSDSVYKLRRLAQNKVDLLNANGPGSRPSMRDLALAELYVNLRNTYTFWWKANPTVSVNKNVGSPAKGGPLVRFIQFCAGKILERDIKAQSVKDLLRSIDKNSSFSPPSI</sequence>
<dbReference type="RefSeq" id="WP_155276520.1">
    <property type="nucleotide sequence ID" value="NZ_JGVR01000052.1"/>
</dbReference>
<accession>A0A084E8W6</accession>
<evidence type="ECO:0000313" key="1">
    <source>
        <dbReference type="EMBL" id="KEZ14408.1"/>
    </source>
</evidence>
<dbReference type="EMBL" id="JGVR01000052">
    <property type="protein sequence ID" value="KEZ14408.1"/>
    <property type="molecule type" value="Genomic_DNA"/>
</dbReference>
<organism evidence="1 2">
    <name type="scientific">Sphingobium yanoikuyae</name>
    <name type="common">Sphingomonas yanoikuyae</name>
    <dbReference type="NCBI Taxonomy" id="13690"/>
    <lineage>
        <taxon>Bacteria</taxon>
        <taxon>Pseudomonadati</taxon>
        <taxon>Pseudomonadota</taxon>
        <taxon>Alphaproteobacteria</taxon>
        <taxon>Sphingomonadales</taxon>
        <taxon>Sphingomonadaceae</taxon>
        <taxon>Sphingobium</taxon>
    </lineage>
</organism>